<comment type="subunit">
    <text evidence="3">Homodimer.</text>
</comment>
<dbReference type="CDD" id="cd00609">
    <property type="entry name" value="AAT_like"/>
    <property type="match status" value="1"/>
</dbReference>
<dbReference type="SUPFAM" id="SSF53383">
    <property type="entry name" value="PLP-dependent transferases"/>
    <property type="match status" value="1"/>
</dbReference>
<comment type="similarity">
    <text evidence="2">Belongs to the class-I pyridoxal-phosphate-dependent aminotransferase family.</text>
</comment>
<dbReference type="InterPro" id="IPR004839">
    <property type="entry name" value="Aminotransferase_I/II_large"/>
</dbReference>
<evidence type="ECO:0000256" key="4">
    <source>
        <dbReference type="ARBA" id="ARBA00022576"/>
    </source>
</evidence>
<evidence type="ECO:0000313" key="8">
    <source>
        <dbReference type="EMBL" id="SNB76699.1"/>
    </source>
</evidence>
<dbReference type="GO" id="GO:0008483">
    <property type="term" value="F:transaminase activity"/>
    <property type="evidence" value="ECO:0007669"/>
    <property type="project" value="UniProtKB-KW"/>
</dbReference>
<dbReference type="InterPro" id="IPR015422">
    <property type="entry name" value="PyrdxlP-dep_Trfase_small"/>
</dbReference>
<dbReference type="FunFam" id="3.40.640.10:FF:000053">
    <property type="entry name" value="Aminotransferase, class I"/>
    <property type="match status" value="1"/>
</dbReference>
<dbReference type="AlphaFoldDB" id="A0A212RVL1"/>
<dbReference type="InterPro" id="IPR050859">
    <property type="entry name" value="Class-I_PLP-dep_aminotransf"/>
</dbReference>
<dbReference type="Pfam" id="PF00155">
    <property type="entry name" value="Aminotran_1_2"/>
    <property type="match status" value="1"/>
</dbReference>
<protein>
    <recommendedName>
        <fullName evidence="7">Aminotransferase class I/classII large domain-containing protein</fullName>
    </recommendedName>
</protein>
<evidence type="ECO:0000313" key="9">
    <source>
        <dbReference type="Proteomes" id="UP000197065"/>
    </source>
</evidence>
<feature type="domain" description="Aminotransferase class I/classII large" evidence="7">
    <location>
        <begin position="78"/>
        <end position="417"/>
    </location>
</feature>
<dbReference type="PANTHER" id="PTHR42790">
    <property type="entry name" value="AMINOTRANSFERASE"/>
    <property type="match status" value="1"/>
</dbReference>
<gene>
    <name evidence="8" type="ORF">SAMN07250955_11559</name>
</gene>
<name>A0A212RVL1_9PROT</name>
<keyword evidence="9" id="KW-1185">Reference proteome</keyword>
<organism evidence="8 9">
    <name type="scientific">Arboricoccus pini</name>
    <dbReference type="NCBI Taxonomy" id="1963835"/>
    <lineage>
        <taxon>Bacteria</taxon>
        <taxon>Pseudomonadati</taxon>
        <taxon>Pseudomonadota</taxon>
        <taxon>Alphaproteobacteria</taxon>
        <taxon>Geminicoccales</taxon>
        <taxon>Geminicoccaceae</taxon>
        <taxon>Arboricoccus</taxon>
    </lineage>
</organism>
<dbReference type="Gene3D" id="3.90.1150.10">
    <property type="entry name" value="Aspartate Aminotransferase, domain 1"/>
    <property type="match status" value="1"/>
</dbReference>
<dbReference type="GO" id="GO:1901605">
    <property type="term" value="P:alpha-amino acid metabolic process"/>
    <property type="evidence" value="ECO:0007669"/>
    <property type="project" value="TreeGrafter"/>
</dbReference>
<reference evidence="8 9" key="1">
    <citation type="submission" date="2017-06" db="EMBL/GenBank/DDBJ databases">
        <authorList>
            <person name="Kim H.J."/>
            <person name="Triplett B.A."/>
        </authorList>
    </citation>
    <scope>NUCLEOTIDE SEQUENCE [LARGE SCALE GENOMIC DNA]</scope>
    <source>
        <strain evidence="8 9">B29T1</strain>
    </source>
</reference>
<dbReference type="Proteomes" id="UP000197065">
    <property type="component" value="Unassembled WGS sequence"/>
</dbReference>
<evidence type="ECO:0000256" key="5">
    <source>
        <dbReference type="ARBA" id="ARBA00022679"/>
    </source>
</evidence>
<evidence type="ECO:0000256" key="1">
    <source>
        <dbReference type="ARBA" id="ARBA00001933"/>
    </source>
</evidence>
<evidence type="ECO:0000256" key="6">
    <source>
        <dbReference type="ARBA" id="ARBA00022898"/>
    </source>
</evidence>
<dbReference type="RefSeq" id="WP_088562644.1">
    <property type="nucleotide sequence ID" value="NZ_FYEH01000015.1"/>
</dbReference>
<dbReference type="EMBL" id="FYEH01000015">
    <property type="protein sequence ID" value="SNB76699.1"/>
    <property type="molecule type" value="Genomic_DNA"/>
</dbReference>
<keyword evidence="4" id="KW-0032">Aminotransferase</keyword>
<keyword evidence="5" id="KW-0808">Transferase</keyword>
<dbReference type="GO" id="GO:0030170">
    <property type="term" value="F:pyridoxal phosphate binding"/>
    <property type="evidence" value="ECO:0007669"/>
    <property type="project" value="InterPro"/>
</dbReference>
<sequence>MNPNDDRESQQGDAARNEALWQQRFGERSERMRASEIRELLKLLDQPDVISFAGGIPDAALFPQAEIASAYQAILAGPDAGAALQYSVSEGYRPLREWIVRHMRALGVPCGIDNIVITSGSQQALDFIAKLFLMQGDTALVTWPTYLGALQALNPYEPRYDKLPIDSNEPASALAAAVIDRARAAGSRPRLAYLVPDVSNPTGRTLDRAGRERLLDLIDALDIPLIEDAAYQALRFEGTHEPSLLALEIARRGDIEQTRTLYCGTFSKTLVPGLRVGWICAAAPVVSKIVLIKQAGDLHSATINQMVTHRLAESVYAAQVEKACAAYGTRRDAMLDALGRHMPKGVEWTVPEGGMFIWLTLPPHLDATILLAEAVTSERIAYVPGGAFFPDGSGRNTARLSFSSASPARIEEGISRLGRLIAGKIAKAA</sequence>
<dbReference type="Gene3D" id="3.40.640.10">
    <property type="entry name" value="Type I PLP-dependent aspartate aminotransferase-like (Major domain)"/>
    <property type="match status" value="1"/>
</dbReference>
<comment type="cofactor">
    <cofactor evidence="1">
        <name>pyridoxal 5'-phosphate</name>
        <dbReference type="ChEBI" id="CHEBI:597326"/>
    </cofactor>
</comment>
<evidence type="ECO:0000259" key="7">
    <source>
        <dbReference type="Pfam" id="PF00155"/>
    </source>
</evidence>
<proteinExistence type="inferred from homology"/>
<dbReference type="InterPro" id="IPR015424">
    <property type="entry name" value="PyrdxlP-dep_Trfase"/>
</dbReference>
<evidence type="ECO:0000256" key="3">
    <source>
        <dbReference type="ARBA" id="ARBA00011738"/>
    </source>
</evidence>
<dbReference type="OrthoDB" id="9802328at2"/>
<dbReference type="InterPro" id="IPR015421">
    <property type="entry name" value="PyrdxlP-dep_Trfase_major"/>
</dbReference>
<accession>A0A212RVL1</accession>
<evidence type="ECO:0000256" key="2">
    <source>
        <dbReference type="ARBA" id="ARBA00007441"/>
    </source>
</evidence>
<keyword evidence="6" id="KW-0663">Pyridoxal phosphate</keyword>
<dbReference type="PANTHER" id="PTHR42790:SF19">
    <property type="entry name" value="KYNURENINE_ALPHA-AMINOADIPATE AMINOTRANSFERASE, MITOCHONDRIAL"/>
    <property type="match status" value="1"/>
</dbReference>